<protein>
    <submittedName>
        <fullName evidence="5">HxlR family transcriptional regulator</fullName>
    </submittedName>
</protein>
<dbReference type="OrthoDB" id="370168at2"/>
<evidence type="ECO:0000259" key="4">
    <source>
        <dbReference type="PROSITE" id="PS51118"/>
    </source>
</evidence>
<keyword evidence="1" id="KW-0805">Transcription regulation</keyword>
<feature type="domain" description="HTH hxlR-type" evidence="4">
    <location>
        <begin position="23"/>
        <end position="121"/>
    </location>
</feature>
<dbReference type="RefSeq" id="WP_121217425.1">
    <property type="nucleotide sequence ID" value="NZ_JBIUBA010000009.1"/>
</dbReference>
<keyword evidence="2" id="KW-0238">DNA-binding</keyword>
<dbReference type="Proteomes" id="UP000272729">
    <property type="component" value="Unassembled WGS sequence"/>
</dbReference>
<dbReference type="PANTHER" id="PTHR33204">
    <property type="entry name" value="TRANSCRIPTIONAL REGULATOR, MARR FAMILY"/>
    <property type="match status" value="1"/>
</dbReference>
<dbReference type="PROSITE" id="PS51118">
    <property type="entry name" value="HTH_HXLR"/>
    <property type="match status" value="1"/>
</dbReference>
<proteinExistence type="predicted"/>
<dbReference type="SUPFAM" id="SSF46785">
    <property type="entry name" value="Winged helix' DNA-binding domain"/>
    <property type="match status" value="1"/>
</dbReference>
<evidence type="ECO:0000313" key="5">
    <source>
        <dbReference type="EMBL" id="RKT67259.1"/>
    </source>
</evidence>
<keyword evidence="6" id="KW-1185">Reference proteome</keyword>
<dbReference type="EMBL" id="RBXR01000001">
    <property type="protein sequence ID" value="RKT67259.1"/>
    <property type="molecule type" value="Genomic_DNA"/>
</dbReference>
<dbReference type="InterPro" id="IPR036390">
    <property type="entry name" value="WH_DNA-bd_sf"/>
</dbReference>
<organism evidence="5 6">
    <name type="scientific">Saccharothrix variisporea</name>
    <dbReference type="NCBI Taxonomy" id="543527"/>
    <lineage>
        <taxon>Bacteria</taxon>
        <taxon>Bacillati</taxon>
        <taxon>Actinomycetota</taxon>
        <taxon>Actinomycetes</taxon>
        <taxon>Pseudonocardiales</taxon>
        <taxon>Pseudonocardiaceae</taxon>
        <taxon>Saccharothrix</taxon>
    </lineage>
</organism>
<dbReference type="Pfam" id="PF01638">
    <property type="entry name" value="HxlR"/>
    <property type="match status" value="1"/>
</dbReference>
<dbReference type="InterPro" id="IPR002577">
    <property type="entry name" value="HTH_HxlR"/>
</dbReference>
<evidence type="ECO:0000256" key="3">
    <source>
        <dbReference type="ARBA" id="ARBA00023163"/>
    </source>
</evidence>
<evidence type="ECO:0000313" key="6">
    <source>
        <dbReference type="Proteomes" id="UP000272729"/>
    </source>
</evidence>
<comment type="caution">
    <text evidence="5">The sequence shown here is derived from an EMBL/GenBank/DDBJ whole genome shotgun (WGS) entry which is preliminary data.</text>
</comment>
<dbReference type="InterPro" id="IPR036388">
    <property type="entry name" value="WH-like_DNA-bd_sf"/>
</dbReference>
<name>A0A495X0Y2_9PSEU</name>
<dbReference type="PANTHER" id="PTHR33204:SF37">
    <property type="entry name" value="HTH-TYPE TRANSCRIPTIONAL REGULATOR YODB"/>
    <property type="match status" value="1"/>
</dbReference>
<evidence type="ECO:0000256" key="2">
    <source>
        <dbReference type="ARBA" id="ARBA00023125"/>
    </source>
</evidence>
<accession>A0A495X0Y2</accession>
<dbReference type="AlphaFoldDB" id="A0A495X0Y2"/>
<evidence type="ECO:0000256" key="1">
    <source>
        <dbReference type="ARBA" id="ARBA00023015"/>
    </source>
</evidence>
<keyword evidence="3" id="KW-0804">Transcription</keyword>
<reference evidence="5 6" key="1">
    <citation type="submission" date="2018-10" db="EMBL/GenBank/DDBJ databases">
        <title>Sequencing the genomes of 1000 actinobacteria strains.</title>
        <authorList>
            <person name="Klenk H.-P."/>
        </authorList>
    </citation>
    <scope>NUCLEOTIDE SEQUENCE [LARGE SCALE GENOMIC DNA]</scope>
    <source>
        <strain evidence="5 6">DSM 43911</strain>
    </source>
</reference>
<sequence>MRVGGEVDGGARAPGGDEFHNDCPGRVLYRHVAGRWAGPIVLELWPEPLRFHRLRDALPGISEKVLAQNLRELVRDGLVDRTVEPTRPPQVTYSLTELGEELASRVHGLLVWVGDHTPEVLAARRRHDEAS</sequence>
<gene>
    <name evidence="5" type="ORF">DFJ66_0431</name>
</gene>
<dbReference type="GO" id="GO:0003677">
    <property type="term" value="F:DNA binding"/>
    <property type="evidence" value="ECO:0007669"/>
    <property type="project" value="UniProtKB-KW"/>
</dbReference>
<dbReference type="Gene3D" id="1.10.10.10">
    <property type="entry name" value="Winged helix-like DNA-binding domain superfamily/Winged helix DNA-binding domain"/>
    <property type="match status" value="1"/>
</dbReference>